<evidence type="ECO:0000256" key="7">
    <source>
        <dbReference type="ARBA" id="ARBA00022989"/>
    </source>
</evidence>
<comment type="catalytic activity">
    <reaction evidence="11 12">
        <text>[(1-&gt;4)-N-acetyl-beta-D-glucosaminyl](n) + UDP-N-acetyl-alpha-D-glucosamine = [(1-&gt;4)-N-acetyl-beta-D-glucosaminyl](n+1) + UDP + H(+)</text>
        <dbReference type="Rhea" id="RHEA:16637"/>
        <dbReference type="Rhea" id="RHEA-COMP:9593"/>
        <dbReference type="Rhea" id="RHEA-COMP:9595"/>
        <dbReference type="ChEBI" id="CHEBI:15378"/>
        <dbReference type="ChEBI" id="CHEBI:17029"/>
        <dbReference type="ChEBI" id="CHEBI:57705"/>
        <dbReference type="ChEBI" id="CHEBI:58223"/>
        <dbReference type="EC" id="2.4.1.16"/>
    </reaction>
</comment>
<feature type="transmembrane region" description="Helical" evidence="12">
    <location>
        <begin position="532"/>
        <end position="557"/>
    </location>
</feature>
<dbReference type="GO" id="GO:0006031">
    <property type="term" value="P:chitin biosynthetic process"/>
    <property type="evidence" value="ECO:0007669"/>
    <property type="project" value="UniProtKB-UniRule"/>
</dbReference>
<evidence type="ECO:0000256" key="10">
    <source>
        <dbReference type="ARBA" id="ARBA00024009"/>
    </source>
</evidence>
<dbReference type="GO" id="GO:0030428">
    <property type="term" value="C:cell septum"/>
    <property type="evidence" value="ECO:0007669"/>
    <property type="project" value="TreeGrafter"/>
</dbReference>
<keyword evidence="5 12" id="KW-0808">Transferase</keyword>
<evidence type="ECO:0000313" key="16">
    <source>
        <dbReference type="Proteomes" id="UP000054166"/>
    </source>
</evidence>
<keyword evidence="3 12" id="KW-1003">Cell membrane</keyword>
<dbReference type="InterPro" id="IPR004835">
    <property type="entry name" value="Chitin_synth"/>
</dbReference>
<dbReference type="PANTHER" id="PTHR22914:SF9">
    <property type="entry name" value="CHITIN SYNTHASE 1"/>
    <property type="match status" value="1"/>
</dbReference>
<comment type="function">
    <text evidence="10 12">Polymerizes chitin, a structural polymer of the cell wall and septum, by transferring the sugar moiety of UDP-GlcNAc to the non-reducing end of the growing chitin polymer.</text>
</comment>
<organism evidence="15 16">
    <name type="scientific">Piloderma croceum (strain F 1598)</name>
    <dbReference type="NCBI Taxonomy" id="765440"/>
    <lineage>
        <taxon>Eukaryota</taxon>
        <taxon>Fungi</taxon>
        <taxon>Dikarya</taxon>
        <taxon>Basidiomycota</taxon>
        <taxon>Agaricomycotina</taxon>
        <taxon>Agaricomycetes</taxon>
        <taxon>Agaricomycetidae</taxon>
        <taxon>Atheliales</taxon>
        <taxon>Atheliaceae</taxon>
        <taxon>Piloderma</taxon>
    </lineage>
</organism>
<evidence type="ECO:0000256" key="12">
    <source>
        <dbReference type="RuleBase" id="RU366040"/>
    </source>
</evidence>
<keyword evidence="16" id="KW-1185">Reference proteome</keyword>
<evidence type="ECO:0000256" key="9">
    <source>
        <dbReference type="ARBA" id="ARBA00023316"/>
    </source>
</evidence>
<protein>
    <recommendedName>
        <fullName evidence="2 12">Chitin synthase</fullName>
        <ecNumber evidence="2 12">2.4.1.16</ecNumber>
    </recommendedName>
</protein>
<evidence type="ECO:0000256" key="11">
    <source>
        <dbReference type="ARBA" id="ARBA00048014"/>
    </source>
</evidence>
<feature type="transmembrane region" description="Helical" evidence="12">
    <location>
        <begin position="463"/>
        <end position="482"/>
    </location>
</feature>
<evidence type="ECO:0000256" key="5">
    <source>
        <dbReference type="ARBA" id="ARBA00022679"/>
    </source>
</evidence>
<dbReference type="FunCoup" id="A0A0C3BB37">
    <property type="interactions" value="29"/>
</dbReference>
<feature type="transmembrane region" description="Helical" evidence="12">
    <location>
        <begin position="577"/>
        <end position="600"/>
    </location>
</feature>
<evidence type="ECO:0000256" key="8">
    <source>
        <dbReference type="ARBA" id="ARBA00023136"/>
    </source>
</evidence>
<keyword evidence="4 12" id="KW-0328">Glycosyltransferase</keyword>
<feature type="domain" description="Chitin synthase N-terminal" evidence="14">
    <location>
        <begin position="39"/>
        <end position="107"/>
    </location>
</feature>
<dbReference type="Pfam" id="PF08407">
    <property type="entry name" value="Chitin_synth_1N"/>
    <property type="match status" value="1"/>
</dbReference>
<evidence type="ECO:0000313" key="15">
    <source>
        <dbReference type="EMBL" id="KIM83513.1"/>
    </source>
</evidence>
<dbReference type="STRING" id="765440.A0A0C3BB37"/>
<feature type="transmembrane region" description="Helical" evidence="12">
    <location>
        <begin position="423"/>
        <end position="442"/>
    </location>
</feature>
<keyword evidence="8 12" id="KW-0472">Membrane</keyword>
<reference evidence="15 16" key="1">
    <citation type="submission" date="2014-04" db="EMBL/GenBank/DDBJ databases">
        <authorList>
            <consortium name="DOE Joint Genome Institute"/>
            <person name="Kuo A."/>
            <person name="Tarkka M."/>
            <person name="Buscot F."/>
            <person name="Kohler A."/>
            <person name="Nagy L.G."/>
            <person name="Floudas D."/>
            <person name="Copeland A."/>
            <person name="Barry K.W."/>
            <person name="Cichocki N."/>
            <person name="Veneault-Fourrey C."/>
            <person name="LaButti K."/>
            <person name="Lindquist E.A."/>
            <person name="Lipzen A."/>
            <person name="Lundell T."/>
            <person name="Morin E."/>
            <person name="Murat C."/>
            <person name="Sun H."/>
            <person name="Tunlid A."/>
            <person name="Henrissat B."/>
            <person name="Grigoriev I.V."/>
            <person name="Hibbett D.S."/>
            <person name="Martin F."/>
            <person name="Nordberg H.P."/>
            <person name="Cantor M.N."/>
            <person name="Hua S.X."/>
        </authorList>
    </citation>
    <scope>NUCLEOTIDE SEQUENCE [LARGE SCALE GENOMIC DNA]</scope>
    <source>
        <strain evidence="15 16">F 1598</strain>
    </source>
</reference>
<dbReference type="Proteomes" id="UP000054166">
    <property type="component" value="Unassembled WGS sequence"/>
</dbReference>
<name>A0A0C3BB37_PILCF</name>
<dbReference type="SUPFAM" id="SSF53448">
    <property type="entry name" value="Nucleotide-diphospho-sugar transferases"/>
    <property type="match status" value="1"/>
</dbReference>
<keyword evidence="9 12" id="KW-0961">Cell wall biogenesis/degradation</keyword>
<feature type="transmembrane region" description="Helical" evidence="12">
    <location>
        <begin position="502"/>
        <end position="520"/>
    </location>
</feature>
<evidence type="ECO:0000256" key="6">
    <source>
        <dbReference type="ARBA" id="ARBA00022692"/>
    </source>
</evidence>
<dbReference type="HOGENOM" id="CLU_004760_3_1_1"/>
<feature type="transmembrane region" description="Helical" evidence="12">
    <location>
        <begin position="738"/>
        <end position="763"/>
    </location>
</feature>
<gene>
    <name evidence="15" type="ORF">PILCRDRAFT_69314</name>
</gene>
<dbReference type="OrthoDB" id="26569at2759"/>
<proteinExistence type="inferred from homology"/>
<dbReference type="EC" id="2.4.1.16" evidence="2 12"/>
<dbReference type="GO" id="GO:0005886">
    <property type="term" value="C:plasma membrane"/>
    <property type="evidence" value="ECO:0007669"/>
    <property type="project" value="UniProtKB-SubCell"/>
</dbReference>
<evidence type="ECO:0000256" key="3">
    <source>
        <dbReference type="ARBA" id="ARBA00022475"/>
    </source>
</evidence>
<feature type="transmembrane region" description="Helical" evidence="12">
    <location>
        <begin position="612"/>
        <end position="629"/>
    </location>
</feature>
<reference evidence="16" key="2">
    <citation type="submission" date="2015-01" db="EMBL/GenBank/DDBJ databases">
        <title>Evolutionary Origins and Diversification of the Mycorrhizal Mutualists.</title>
        <authorList>
            <consortium name="DOE Joint Genome Institute"/>
            <consortium name="Mycorrhizal Genomics Consortium"/>
            <person name="Kohler A."/>
            <person name="Kuo A."/>
            <person name="Nagy L.G."/>
            <person name="Floudas D."/>
            <person name="Copeland A."/>
            <person name="Barry K.W."/>
            <person name="Cichocki N."/>
            <person name="Veneault-Fourrey C."/>
            <person name="LaButti K."/>
            <person name="Lindquist E.A."/>
            <person name="Lipzen A."/>
            <person name="Lundell T."/>
            <person name="Morin E."/>
            <person name="Murat C."/>
            <person name="Riley R."/>
            <person name="Ohm R."/>
            <person name="Sun H."/>
            <person name="Tunlid A."/>
            <person name="Henrissat B."/>
            <person name="Grigoriev I.V."/>
            <person name="Hibbett D.S."/>
            <person name="Martin F."/>
        </authorList>
    </citation>
    <scope>NUCLEOTIDE SEQUENCE [LARGE SCALE GENOMIC DNA]</scope>
    <source>
        <strain evidence="16">F 1598</strain>
    </source>
</reference>
<dbReference type="InterPro" id="IPR029044">
    <property type="entry name" value="Nucleotide-diphossugar_trans"/>
</dbReference>
<dbReference type="InParanoid" id="A0A0C3BB37"/>
<sequence length="769" mass="86308">MPRASVPGAYDDDTLVPDNRSENNIRYGRIPQRVPRRYKTVKKVELFHGNFVLDSAVPSKLLSMSPNRTEREFTHMRYSAATSDPNDFLSSGFTLRQVHYDPPRRTELFIVLTMYNEDEELFCRTMHGVIKNVAHLCGRDRSKTWGKEGWKKVVVCIVSDGRAKINARTLSVIATMGAYQDGIAKNVVNGKPVTAHIYEYTTQISITPSLKIESADKGIGPIQIIFCLKEKNQKKINSHRWFFNAFGPILQPNVCVLLDVGTMPGPSSIYHLWKAFDINSNVGGACGEIVALKGKWGLNLLNPLVAAQNFEYKMSNILDKPLESVFGYITVLPGAFSAYRYIALQNDSLGEGPLQKYFLGEKMHGAGADIFTANMYLAEDRILCWELVSKRGGSWILHYVKSAYAVTDVPDEVPELISQRRRWLNGSFFAAIHSTVHFAYIYRSSHSFVRKFWIHVEMLYQTFNLIFSWFALGNYFIAFIILSDAMEDPSFHLNGIHILNVILEYFYLGLLLMCFILALGNRPQGSKLGYTLAFIGFALITIYMTFAAFFLAVKGIQNIENSGGKPLSVSDIFTNSIFRNIVISLLATLGLYIIASVIFFEPWHMITSFIQYLLMAPSYIAVLNVYAFANVHDVSWGTKGDNKVSTDLGVVTTGKNKNEVEVTVPTTENDIDAAYEDAIHVLSTKAPKVESKPDAATQQEDYYRSFRTNVLLSWTLSNVRVVGRNDSEKGSAAAVNGYMAFLLFSVAGLAFIRFIGSTTYMLIRLFAGE</sequence>
<feature type="region of interest" description="Disordered" evidence="13">
    <location>
        <begin position="1"/>
        <end position="24"/>
    </location>
</feature>
<comment type="subcellular location">
    <subcellularLocation>
        <location evidence="1 12">Cell membrane</location>
        <topology evidence="1 12">Multi-pass membrane protein</topology>
    </subcellularLocation>
</comment>
<dbReference type="GO" id="GO:0004100">
    <property type="term" value="F:chitin synthase activity"/>
    <property type="evidence" value="ECO:0007669"/>
    <property type="project" value="UniProtKB-UniRule"/>
</dbReference>
<comment type="similarity">
    <text evidence="12">Belongs to the chitin synthase family.</text>
</comment>
<dbReference type="Pfam" id="PF01644">
    <property type="entry name" value="Chitin_synth_1"/>
    <property type="match status" value="1"/>
</dbReference>
<evidence type="ECO:0000256" key="1">
    <source>
        <dbReference type="ARBA" id="ARBA00004651"/>
    </source>
</evidence>
<dbReference type="AlphaFoldDB" id="A0A0C3BB37"/>
<evidence type="ECO:0000259" key="14">
    <source>
        <dbReference type="Pfam" id="PF08407"/>
    </source>
</evidence>
<evidence type="ECO:0000256" key="2">
    <source>
        <dbReference type="ARBA" id="ARBA00012543"/>
    </source>
</evidence>
<evidence type="ECO:0000256" key="4">
    <source>
        <dbReference type="ARBA" id="ARBA00022676"/>
    </source>
</evidence>
<dbReference type="GO" id="GO:0071555">
    <property type="term" value="P:cell wall organization"/>
    <property type="evidence" value="ECO:0007669"/>
    <property type="project" value="UniProtKB-KW"/>
</dbReference>
<dbReference type="EMBL" id="KN832990">
    <property type="protein sequence ID" value="KIM83513.1"/>
    <property type="molecule type" value="Genomic_DNA"/>
</dbReference>
<keyword evidence="7 12" id="KW-1133">Transmembrane helix</keyword>
<evidence type="ECO:0000256" key="13">
    <source>
        <dbReference type="SAM" id="MobiDB-lite"/>
    </source>
</evidence>
<accession>A0A0C3BB37</accession>
<keyword evidence="6 12" id="KW-0812">Transmembrane</keyword>
<dbReference type="PANTHER" id="PTHR22914">
    <property type="entry name" value="CHITIN SYNTHASE"/>
    <property type="match status" value="1"/>
</dbReference>
<dbReference type="CDD" id="cd04190">
    <property type="entry name" value="Chitin_synth_C"/>
    <property type="match status" value="1"/>
</dbReference>
<dbReference type="InterPro" id="IPR013616">
    <property type="entry name" value="Chitin_synth_N"/>
</dbReference>